<dbReference type="Proteomes" id="UP000471501">
    <property type="component" value="Unassembled WGS sequence"/>
</dbReference>
<dbReference type="Gene3D" id="2.130.10.10">
    <property type="entry name" value="YVTN repeat-like/Quinoprotein amine dehydrogenase"/>
    <property type="match status" value="1"/>
</dbReference>
<dbReference type="InterPro" id="IPR055188">
    <property type="entry name" value="Choice_anch_I"/>
</dbReference>
<dbReference type="InterPro" id="IPR052956">
    <property type="entry name" value="Mesenchyme-surface_protein"/>
</dbReference>
<feature type="chain" id="PRO_5026089936" evidence="1">
    <location>
        <begin position="21"/>
        <end position="507"/>
    </location>
</feature>
<dbReference type="NCBIfam" id="NF038117">
    <property type="entry name" value="choice_anch_I"/>
    <property type="match status" value="1"/>
</dbReference>
<name>A0A6I4NMM9_9FLAO</name>
<keyword evidence="1" id="KW-0732">Signal</keyword>
<dbReference type="InterPro" id="IPR015943">
    <property type="entry name" value="WD40/YVTN_repeat-like_dom_sf"/>
</dbReference>
<organism evidence="3 4">
    <name type="scientific">Flavobacterium hydrocarbonoxydans</name>
    <dbReference type="NCBI Taxonomy" id="2683249"/>
    <lineage>
        <taxon>Bacteria</taxon>
        <taxon>Pseudomonadati</taxon>
        <taxon>Bacteroidota</taxon>
        <taxon>Flavobacteriia</taxon>
        <taxon>Flavobacteriales</taxon>
        <taxon>Flavobacteriaceae</taxon>
        <taxon>Flavobacterium</taxon>
    </lineage>
</organism>
<dbReference type="PANTHER" id="PTHR46928:SF1">
    <property type="entry name" value="MESENCHYME-SPECIFIC CELL SURFACE GLYCOPROTEIN"/>
    <property type="match status" value="1"/>
</dbReference>
<protein>
    <submittedName>
        <fullName evidence="3">Alkaline phosphatase</fullName>
    </submittedName>
</protein>
<evidence type="ECO:0000313" key="4">
    <source>
        <dbReference type="Proteomes" id="UP000471501"/>
    </source>
</evidence>
<comment type="caution">
    <text evidence="3">The sequence shown here is derived from an EMBL/GenBank/DDBJ whole genome shotgun (WGS) entry which is preliminary data.</text>
</comment>
<dbReference type="InterPro" id="IPR011048">
    <property type="entry name" value="Haem_d1_sf"/>
</dbReference>
<dbReference type="AlphaFoldDB" id="A0A6I4NMM9"/>
<dbReference type="InterPro" id="IPR011045">
    <property type="entry name" value="N2O_reductase_N"/>
</dbReference>
<dbReference type="SUPFAM" id="SSF51004">
    <property type="entry name" value="C-terminal (heme d1) domain of cytochrome cd1-nitrite reductase"/>
    <property type="match status" value="1"/>
</dbReference>
<evidence type="ECO:0000256" key="1">
    <source>
        <dbReference type="SAM" id="SignalP"/>
    </source>
</evidence>
<dbReference type="PANTHER" id="PTHR46928">
    <property type="entry name" value="MESENCHYME-SPECIFIC CELL SURFACE GLYCOPROTEIN"/>
    <property type="match status" value="1"/>
</dbReference>
<feature type="signal peptide" evidence="1">
    <location>
        <begin position="1"/>
        <end position="20"/>
    </location>
</feature>
<reference evidence="3 4" key="1">
    <citation type="submission" date="2019-12" db="EMBL/GenBank/DDBJ databases">
        <authorList>
            <person name="Kim Y.S."/>
        </authorList>
    </citation>
    <scope>NUCLEOTIDE SEQUENCE [LARGE SCALE GENOMIC DNA]</scope>
    <source>
        <strain evidence="3 4">GA093</strain>
    </source>
</reference>
<gene>
    <name evidence="3" type="ORF">GON26_07345</name>
</gene>
<evidence type="ECO:0000259" key="2">
    <source>
        <dbReference type="Pfam" id="PF22494"/>
    </source>
</evidence>
<dbReference type="SUPFAM" id="SSF50974">
    <property type="entry name" value="Nitrous oxide reductase, N-terminal domain"/>
    <property type="match status" value="1"/>
</dbReference>
<dbReference type="EMBL" id="WSTB01000003">
    <property type="protein sequence ID" value="MWB94172.1"/>
    <property type="molecule type" value="Genomic_DNA"/>
</dbReference>
<dbReference type="Pfam" id="PF22494">
    <property type="entry name" value="choice_anch_I"/>
    <property type="match status" value="1"/>
</dbReference>
<accession>A0A6I4NMM9</accession>
<dbReference type="RefSeq" id="WP_160374100.1">
    <property type="nucleotide sequence ID" value="NZ_WSTB01000003.1"/>
</dbReference>
<dbReference type="PROSITE" id="PS51257">
    <property type="entry name" value="PROKAR_LIPOPROTEIN"/>
    <property type="match status" value="1"/>
</dbReference>
<sequence length="507" mass="55228">MKKLSISLLTLMMLFASCNNDENSNNEEPEVVVNENPATFKEIGSITIGGEAAAEITAYDEKTKKLFTVNNSGTNQIDVIDLTDPTKPTKIGKIDLTPYEGASNSVSIFDGKLAVALESTVNKQANGKVVVFNTTDYSLIKQITVGALPDMVTFSPDGKYIMTANEGEPNTDYSQDPNGTISIIEVANNYAVTTLDFASFSGQAATLKKDGFRISSFAKSFAQDVEPEYVTISDDSKTAWVTLQENNGVAKVDLVTKKITEIFPLGFKDFNTAENGIDVSDKDDKVAFTPWKVKGMFMPDAISQFSSNSTAYFVTANEGDAREYDAYTDIERMKDYTLDATVFPDAATLKLETNLGRLNLVADMGDKDGDGDLDEMVSFGARSFTIWNGTTGKIVYDSKNDLDKKSQDFGTYDDKRSDDKGAEPEAVVVAKMGNQNILFVGLERTDAFMTYDVTNPASPQYLQTVKTGDAPEGLLFIPASKSPTKRSLIVVSSEGDGVIKIYQPDLK</sequence>
<evidence type="ECO:0000313" key="3">
    <source>
        <dbReference type="EMBL" id="MWB94172.1"/>
    </source>
</evidence>
<feature type="domain" description="Choice-of-anchor I" evidence="2">
    <location>
        <begin position="48"/>
        <end position="503"/>
    </location>
</feature>
<keyword evidence="4" id="KW-1185">Reference proteome</keyword>
<proteinExistence type="predicted"/>